<name>A0AAJ1IFJ1_9SPIO</name>
<dbReference type="PANTHER" id="PTHR11409">
    <property type="entry name" value="ADENOSINE DEAMINASE"/>
    <property type="match status" value="1"/>
</dbReference>
<protein>
    <recommendedName>
        <fullName evidence="3">adenosine deaminase</fullName>
        <ecNumber evidence="3">3.5.4.4</ecNumber>
    </recommendedName>
</protein>
<feature type="domain" description="Adenosine deaminase" evidence="7">
    <location>
        <begin position="11"/>
        <end position="346"/>
    </location>
</feature>
<accession>A0AAJ1IFJ1</accession>
<evidence type="ECO:0000313" key="9">
    <source>
        <dbReference type="Proteomes" id="UP001221217"/>
    </source>
</evidence>
<keyword evidence="5 8" id="KW-0378">Hydrolase</keyword>
<comment type="cofactor">
    <cofactor evidence="1">
        <name>Zn(2+)</name>
        <dbReference type="ChEBI" id="CHEBI:29105"/>
    </cofactor>
</comment>
<evidence type="ECO:0000256" key="3">
    <source>
        <dbReference type="ARBA" id="ARBA00012784"/>
    </source>
</evidence>
<dbReference type="AlphaFoldDB" id="A0AAJ1IFJ1"/>
<evidence type="ECO:0000256" key="5">
    <source>
        <dbReference type="ARBA" id="ARBA00022801"/>
    </source>
</evidence>
<dbReference type="InterPro" id="IPR006330">
    <property type="entry name" value="Ado/ade_deaminase"/>
</dbReference>
<dbReference type="NCBIfam" id="TIGR01430">
    <property type="entry name" value="aden_deam"/>
    <property type="match status" value="1"/>
</dbReference>
<dbReference type="GO" id="GO:0004000">
    <property type="term" value="F:adenosine deaminase activity"/>
    <property type="evidence" value="ECO:0007669"/>
    <property type="project" value="TreeGrafter"/>
</dbReference>
<gene>
    <name evidence="8" type="ORF">PQJ61_06795</name>
</gene>
<comment type="caution">
    <text evidence="8">The sequence shown here is derived from an EMBL/GenBank/DDBJ whole genome shotgun (WGS) entry which is preliminary data.</text>
</comment>
<dbReference type="Pfam" id="PF00962">
    <property type="entry name" value="A_deaminase"/>
    <property type="match status" value="1"/>
</dbReference>
<dbReference type="GO" id="GO:0046872">
    <property type="term" value="F:metal ion binding"/>
    <property type="evidence" value="ECO:0007669"/>
    <property type="project" value="UniProtKB-KW"/>
</dbReference>
<evidence type="ECO:0000256" key="4">
    <source>
        <dbReference type="ARBA" id="ARBA00022723"/>
    </source>
</evidence>
<dbReference type="Proteomes" id="UP001221217">
    <property type="component" value="Unassembled WGS sequence"/>
</dbReference>
<organism evidence="8 9">
    <name type="scientific">Candidatus Thalassospirochaeta sargassi</name>
    <dbReference type="NCBI Taxonomy" id="3119039"/>
    <lineage>
        <taxon>Bacteria</taxon>
        <taxon>Pseudomonadati</taxon>
        <taxon>Spirochaetota</taxon>
        <taxon>Spirochaetia</taxon>
        <taxon>Spirochaetales</taxon>
        <taxon>Spirochaetaceae</taxon>
        <taxon>Candidatus Thalassospirochaeta</taxon>
    </lineage>
</organism>
<keyword evidence="4" id="KW-0479">Metal-binding</keyword>
<sequence length="361" mass="40897">MVTKEMIKKLPKVELHHHLDGGVRPATIVELAEMNNIEIPEHNPAKLAEWLHRGADRKSLALYLEGFAVTCSVMQTTDALTRIARETLEDLALQNVKYAEIRFAPILHAETGLNLEEIVKAVLTGMEEGKQDFDIDYGVILCAMRHQPAEVSLEMAELAVSFRDRGVVGFDIAGDEHGHPPKRHLDAFQHIRNKNFNITIHAGEAFGVESIWQALQICGTHRIGHATRLLEDMVVHGTRIEKLGSLADFIRDKRIPLEMCLSSNIQTGAAPTLDEHPFHVYYRNGFRVMLCTDNPLMSDTDLVKEMSLAAEYYNFTIRDFEKITLNAMKSAFAHYDERLRIIYDVLKPGYAKIRQETNPTE</sequence>
<reference evidence="8 9" key="1">
    <citation type="submission" date="2022-12" db="EMBL/GenBank/DDBJ databases">
        <title>Metagenome assembled genome from gulf of manar.</title>
        <authorList>
            <person name="Kohli P."/>
            <person name="Pk S."/>
            <person name="Venkata Ramana C."/>
            <person name="Sasikala C."/>
        </authorList>
    </citation>
    <scope>NUCLEOTIDE SEQUENCE [LARGE SCALE GENOMIC DNA]</scope>
    <source>
        <strain evidence="8">JB008</strain>
    </source>
</reference>
<dbReference type="InterPro" id="IPR032466">
    <property type="entry name" value="Metal_Hydrolase"/>
</dbReference>
<evidence type="ECO:0000259" key="7">
    <source>
        <dbReference type="Pfam" id="PF00962"/>
    </source>
</evidence>
<dbReference type="GO" id="GO:0006154">
    <property type="term" value="P:adenosine catabolic process"/>
    <property type="evidence" value="ECO:0007669"/>
    <property type="project" value="TreeGrafter"/>
</dbReference>
<evidence type="ECO:0000256" key="1">
    <source>
        <dbReference type="ARBA" id="ARBA00001947"/>
    </source>
</evidence>
<evidence type="ECO:0000313" key="8">
    <source>
        <dbReference type="EMBL" id="MDC7226455.1"/>
    </source>
</evidence>
<dbReference type="Gene3D" id="3.20.20.140">
    <property type="entry name" value="Metal-dependent hydrolases"/>
    <property type="match status" value="1"/>
</dbReference>
<keyword evidence="6" id="KW-0862">Zinc</keyword>
<evidence type="ECO:0000256" key="6">
    <source>
        <dbReference type="ARBA" id="ARBA00022833"/>
    </source>
</evidence>
<comment type="similarity">
    <text evidence="2">Belongs to the metallo-dependent hydrolases superfamily. Adenosine and AMP deaminases family.</text>
</comment>
<dbReference type="PANTHER" id="PTHR11409:SF43">
    <property type="entry name" value="ADENOSINE DEAMINASE"/>
    <property type="match status" value="1"/>
</dbReference>
<dbReference type="GO" id="GO:0005829">
    <property type="term" value="C:cytosol"/>
    <property type="evidence" value="ECO:0007669"/>
    <property type="project" value="TreeGrafter"/>
</dbReference>
<dbReference type="GO" id="GO:0043103">
    <property type="term" value="P:hypoxanthine salvage"/>
    <property type="evidence" value="ECO:0007669"/>
    <property type="project" value="TreeGrafter"/>
</dbReference>
<dbReference type="SUPFAM" id="SSF51556">
    <property type="entry name" value="Metallo-dependent hydrolases"/>
    <property type="match status" value="1"/>
</dbReference>
<evidence type="ECO:0000256" key="2">
    <source>
        <dbReference type="ARBA" id="ARBA00006676"/>
    </source>
</evidence>
<dbReference type="EC" id="3.5.4.4" evidence="3"/>
<dbReference type="InterPro" id="IPR001365">
    <property type="entry name" value="A_deaminase_dom"/>
</dbReference>
<dbReference type="GO" id="GO:0046103">
    <property type="term" value="P:inosine biosynthetic process"/>
    <property type="evidence" value="ECO:0007669"/>
    <property type="project" value="TreeGrafter"/>
</dbReference>
<proteinExistence type="inferred from homology"/>
<dbReference type="NCBIfam" id="NF006847">
    <property type="entry name" value="PRK09358.1-2"/>
    <property type="match status" value="1"/>
</dbReference>
<dbReference type="EMBL" id="JAQQAL010000011">
    <property type="protein sequence ID" value="MDC7226455.1"/>
    <property type="molecule type" value="Genomic_DNA"/>
</dbReference>